<organism evidence="4 5">
    <name type="scientific">Leuconostoc fallax</name>
    <dbReference type="NCBI Taxonomy" id="1251"/>
    <lineage>
        <taxon>Bacteria</taxon>
        <taxon>Bacillati</taxon>
        <taxon>Bacillota</taxon>
        <taxon>Bacilli</taxon>
        <taxon>Lactobacillales</taxon>
        <taxon>Lactobacillaceae</taxon>
        <taxon>Leuconostoc</taxon>
    </lineage>
</organism>
<gene>
    <name evidence="4" type="ORF">C5L23_000890</name>
</gene>
<evidence type="ECO:0000256" key="2">
    <source>
        <dbReference type="ARBA" id="ARBA00023002"/>
    </source>
</evidence>
<evidence type="ECO:0000259" key="3">
    <source>
        <dbReference type="Pfam" id="PF00881"/>
    </source>
</evidence>
<proteinExistence type="inferred from homology"/>
<dbReference type="PANTHER" id="PTHR43673:SF10">
    <property type="entry name" value="NADH DEHYDROGENASE_NAD(P)H NITROREDUCTASE XCC3605-RELATED"/>
    <property type="match status" value="1"/>
</dbReference>
<reference evidence="4 5" key="1">
    <citation type="journal article" date="2019" name="Appl. Microbiol. Biotechnol.">
        <title>Uncovering carbohydrate metabolism through a genotype-phenotype association study of 56 lactic acid bacteria genomes.</title>
        <authorList>
            <person name="Buron-Moles G."/>
            <person name="Chailyan A."/>
            <person name="Dolejs I."/>
            <person name="Forster J."/>
            <person name="Miks M.H."/>
        </authorList>
    </citation>
    <scope>NUCLEOTIDE SEQUENCE [LARGE SCALE GENOMIC DNA]</scope>
    <source>
        <strain evidence="4 5">ATCC 700006</strain>
    </source>
</reference>
<dbReference type="PANTHER" id="PTHR43673">
    <property type="entry name" value="NAD(P)H NITROREDUCTASE YDGI-RELATED"/>
    <property type="match status" value="1"/>
</dbReference>
<dbReference type="Gene3D" id="3.40.109.10">
    <property type="entry name" value="NADH Oxidase"/>
    <property type="match status" value="1"/>
</dbReference>
<comment type="caution">
    <text evidence="4">The sequence shown here is derived from an EMBL/GenBank/DDBJ whole genome shotgun (WGS) entry which is preliminary data.</text>
</comment>
<dbReference type="AlphaFoldDB" id="A0A4R5NAK9"/>
<accession>A0A4R5NAK9</accession>
<dbReference type="GO" id="GO:0016491">
    <property type="term" value="F:oxidoreductase activity"/>
    <property type="evidence" value="ECO:0007669"/>
    <property type="project" value="UniProtKB-KW"/>
</dbReference>
<dbReference type="Proteomes" id="UP000295681">
    <property type="component" value="Unassembled WGS sequence"/>
</dbReference>
<comment type="similarity">
    <text evidence="1">Belongs to the nitroreductase family.</text>
</comment>
<dbReference type="InterPro" id="IPR000415">
    <property type="entry name" value="Nitroreductase-like"/>
</dbReference>
<dbReference type="STRING" id="907931.GCA_000165675_00383"/>
<dbReference type="InterPro" id="IPR029479">
    <property type="entry name" value="Nitroreductase"/>
</dbReference>
<dbReference type="Pfam" id="PF00881">
    <property type="entry name" value="Nitroreductase"/>
    <property type="match status" value="1"/>
</dbReference>
<dbReference type="EMBL" id="PUFI01000005">
    <property type="protein sequence ID" value="TDG69428.1"/>
    <property type="molecule type" value="Genomic_DNA"/>
</dbReference>
<evidence type="ECO:0000313" key="5">
    <source>
        <dbReference type="Proteomes" id="UP000295681"/>
    </source>
</evidence>
<evidence type="ECO:0000313" key="4">
    <source>
        <dbReference type="EMBL" id="TDG69428.1"/>
    </source>
</evidence>
<sequence length="107" mass="12435">MDFLNYLDARKSVRHFKQQVTISNEEIFNILNHAANAPSGNNAQPWKVIVIKNKSVMKMLQKFSYNQEQVTQASMIILILGDKSHYNTDYLIANQLKHNISDKRENQ</sequence>
<dbReference type="SUPFAM" id="SSF55469">
    <property type="entry name" value="FMN-dependent nitroreductase-like"/>
    <property type="match status" value="1"/>
</dbReference>
<feature type="domain" description="Nitroreductase" evidence="3">
    <location>
        <begin position="9"/>
        <end position="81"/>
    </location>
</feature>
<name>A0A4R5NAK9_9LACO</name>
<protein>
    <recommendedName>
        <fullName evidence="3">Nitroreductase domain-containing protein</fullName>
    </recommendedName>
</protein>
<evidence type="ECO:0000256" key="1">
    <source>
        <dbReference type="ARBA" id="ARBA00007118"/>
    </source>
</evidence>
<keyword evidence="5" id="KW-1185">Reference proteome</keyword>
<keyword evidence="2" id="KW-0560">Oxidoreductase</keyword>